<evidence type="ECO:0000313" key="4">
    <source>
        <dbReference type="Proteomes" id="UP000824125"/>
    </source>
</evidence>
<reference evidence="3" key="2">
    <citation type="journal article" date="2021" name="PeerJ">
        <title>Extensive microbial diversity within the chicken gut microbiome revealed by metagenomics and culture.</title>
        <authorList>
            <person name="Gilroy R."/>
            <person name="Ravi A."/>
            <person name="Getino M."/>
            <person name="Pursley I."/>
            <person name="Horton D.L."/>
            <person name="Alikhan N.F."/>
            <person name="Baker D."/>
            <person name="Gharbi K."/>
            <person name="Hall N."/>
            <person name="Watson M."/>
            <person name="Adriaenssens E.M."/>
            <person name="Foster-Nyarko E."/>
            <person name="Jarju S."/>
            <person name="Secka A."/>
            <person name="Antonio M."/>
            <person name="Oren A."/>
            <person name="Chaudhuri R.R."/>
            <person name="La Ragione R."/>
            <person name="Hildebrand F."/>
            <person name="Pallen M.J."/>
        </authorList>
    </citation>
    <scope>NUCLEOTIDE SEQUENCE</scope>
    <source>
        <strain evidence="3">CHK176-6737</strain>
    </source>
</reference>
<dbReference type="Proteomes" id="UP000824125">
    <property type="component" value="Unassembled WGS sequence"/>
</dbReference>
<name>A0A9D1MTJ6_9FIRM</name>
<comment type="caution">
    <text evidence="3">The sequence shown here is derived from an EMBL/GenBank/DDBJ whole genome shotgun (WGS) entry which is preliminary data.</text>
</comment>
<evidence type="ECO:0000256" key="1">
    <source>
        <dbReference type="SAM" id="Phobius"/>
    </source>
</evidence>
<feature type="transmembrane region" description="Helical" evidence="1">
    <location>
        <begin position="81"/>
        <end position="100"/>
    </location>
</feature>
<gene>
    <name evidence="3" type="ORF">IAD23_00065</name>
</gene>
<dbReference type="EMBL" id="DVNM01000002">
    <property type="protein sequence ID" value="HIU68337.1"/>
    <property type="molecule type" value="Genomic_DNA"/>
</dbReference>
<feature type="domain" description="DUF1648" evidence="2">
    <location>
        <begin position="10"/>
        <end position="57"/>
    </location>
</feature>
<dbReference type="InterPro" id="IPR012867">
    <property type="entry name" value="DUF1648"/>
</dbReference>
<evidence type="ECO:0000259" key="2">
    <source>
        <dbReference type="Pfam" id="PF07853"/>
    </source>
</evidence>
<keyword evidence="1" id="KW-1133">Transmembrane helix</keyword>
<feature type="transmembrane region" description="Helical" evidence="1">
    <location>
        <begin position="49"/>
        <end position="69"/>
    </location>
</feature>
<feature type="transmembrane region" description="Helical" evidence="1">
    <location>
        <begin position="7"/>
        <end position="26"/>
    </location>
</feature>
<organism evidence="3 4">
    <name type="scientific">Candidatus Scybalenecus merdavium</name>
    <dbReference type="NCBI Taxonomy" id="2840939"/>
    <lineage>
        <taxon>Bacteria</taxon>
        <taxon>Bacillati</taxon>
        <taxon>Bacillota</taxon>
        <taxon>Clostridia</taxon>
        <taxon>Eubacteriales</taxon>
        <taxon>Oscillospiraceae</taxon>
        <taxon>Oscillospiraceae incertae sedis</taxon>
        <taxon>Candidatus Scybalenecus</taxon>
    </lineage>
</organism>
<accession>A0A9D1MTJ6</accession>
<keyword evidence="1" id="KW-0812">Transmembrane</keyword>
<keyword evidence="1" id="KW-0472">Membrane</keyword>
<sequence length="101" mass="10879">MKREQVLYAVLLLLPFLLSAVFYSFYPLQTAVQWNSAGEVTGTLPRADAAFGLPALAGIGVLAAQVFAVDRLPACSRLRTVCSWCLAALPALLQILVLCLQ</sequence>
<reference evidence="3" key="1">
    <citation type="submission" date="2020-10" db="EMBL/GenBank/DDBJ databases">
        <authorList>
            <person name="Gilroy R."/>
        </authorList>
    </citation>
    <scope>NUCLEOTIDE SEQUENCE</scope>
    <source>
        <strain evidence="3">CHK176-6737</strain>
    </source>
</reference>
<protein>
    <submittedName>
        <fullName evidence="3">DUF1648 domain-containing protein</fullName>
    </submittedName>
</protein>
<proteinExistence type="predicted"/>
<evidence type="ECO:0000313" key="3">
    <source>
        <dbReference type="EMBL" id="HIU68337.1"/>
    </source>
</evidence>
<dbReference type="Pfam" id="PF07853">
    <property type="entry name" value="DUF1648"/>
    <property type="match status" value="1"/>
</dbReference>
<dbReference type="AlphaFoldDB" id="A0A9D1MTJ6"/>